<name>A0A510KFH7_9FUSO</name>
<dbReference type="InterPro" id="IPR003675">
    <property type="entry name" value="Rce1/LyrA-like_dom"/>
</dbReference>
<protein>
    <submittedName>
        <fullName evidence="3">CAAX amino terminal protease family protein</fullName>
    </submittedName>
</protein>
<feature type="transmembrane region" description="Helical" evidence="1">
    <location>
        <begin position="272"/>
        <end position="291"/>
    </location>
</feature>
<evidence type="ECO:0000256" key="1">
    <source>
        <dbReference type="SAM" id="Phobius"/>
    </source>
</evidence>
<dbReference type="GO" id="GO:0080120">
    <property type="term" value="P:CAAX-box protein maturation"/>
    <property type="evidence" value="ECO:0007669"/>
    <property type="project" value="UniProtKB-ARBA"/>
</dbReference>
<evidence type="ECO:0000313" key="4">
    <source>
        <dbReference type="Proteomes" id="UP000321501"/>
    </source>
</evidence>
<feature type="transmembrane region" description="Helical" evidence="1">
    <location>
        <begin position="82"/>
        <end position="106"/>
    </location>
</feature>
<keyword evidence="1" id="KW-0812">Transmembrane</keyword>
<keyword evidence="3" id="KW-0645">Protease</keyword>
<dbReference type="GO" id="GO:0006508">
    <property type="term" value="P:proteolysis"/>
    <property type="evidence" value="ECO:0007669"/>
    <property type="project" value="UniProtKB-KW"/>
</dbReference>
<evidence type="ECO:0000259" key="2">
    <source>
        <dbReference type="Pfam" id="PF02517"/>
    </source>
</evidence>
<evidence type="ECO:0000313" key="3">
    <source>
        <dbReference type="EMBL" id="BBM49967.1"/>
    </source>
</evidence>
<proteinExistence type="predicted"/>
<feature type="domain" description="CAAX prenyl protease 2/Lysostaphin resistance protein A-like" evidence="2">
    <location>
        <begin position="121"/>
        <end position="205"/>
    </location>
</feature>
<gene>
    <name evidence="3" type="ORF">JMUB3934_1263</name>
</gene>
<feature type="transmembrane region" description="Helical" evidence="1">
    <location>
        <begin position="150"/>
        <end position="167"/>
    </location>
</feature>
<dbReference type="InterPro" id="IPR052710">
    <property type="entry name" value="CAAX_protease"/>
</dbReference>
<accession>A0A510KFH7</accession>
<sequence length="294" mass="35557">MQKKIKLKDISSILFIMYLFHLVFMIFFNNIIEIRDNKIFEYIYTFKIYRWLFSFPIIYYFVKNIKNYEYFKTSNKLDIKNFIIYFAIFFLGIHILNILNIFTITISNLKEKQSTIQGFLYVDTLWTVFISPVLEEIVFRGVIMNNLKKYGIKIAIIVNSIFFAFSHYDIEKIMPVLFMGIILSHITYKYSLKYSIIFHFFMNLLGIIPVIIFTLKIQKYLYIYSLIFIVLVVFLFIIFIRNVKREKYKEIFSIFKLNNEDRKNIAEFVKNNGLYLFVILVIVISNLLFNYKLF</sequence>
<feature type="transmembrane region" description="Helical" evidence="1">
    <location>
        <begin position="118"/>
        <end position="138"/>
    </location>
</feature>
<keyword evidence="1" id="KW-1133">Transmembrane helix</keyword>
<dbReference type="AlphaFoldDB" id="A0A510KFH7"/>
<dbReference type="GO" id="GO:0004175">
    <property type="term" value="F:endopeptidase activity"/>
    <property type="evidence" value="ECO:0007669"/>
    <property type="project" value="UniProtKB-ARBA"/>
</dbReference>
<dbReference type="EMBL" id="AP019835">
    <property type="protein sequence ID" value="BBM49967.1"/>
    <property type="molecule type" value="Genomic_DNA"/>
</dbReference>
<dbReference type="PANTHER" id="PTHR36435:SF1">
    <property type="entry name" value="CAAX AMINO TERMINAL PROTEASE FAMILY PROTEIN"/>
    <property type="match status" value="1"/>
</dbReference>
<reference evidence="3 4" key="1">
    <citation type="submission" date="2019-07" db="EMBL/GenBank/DDBJ databases">
        <title>Complete Genome Sequence of Leptotrichia wadei Strain JMUB3934.</title>
        <authorList>
            <person name="Watanabe S."/>
            <person name="Cui L."/>
        </authorList>
    </citation>
    <scope>NUCLEOTIDE SEQUENCE [LARGE SCALE GENOMIC DNA]</scope>
    <source>
        <strain evidence="3 4">JMUB3934</strain>
    </source>
</reference>
<dbReference type="Proteomes" id="UP000321501">
    <property type="component" value="Chromosome"/>
</dbReference>
<feature type="transmembrane region" description="Helical" evidence="1">
    <location>
        <begin position="173"/>
        <end position="190"/>
    </location>
</feature>
<feature type="transmembrane region" description="Helical" evidence="1">
    <location>
        <begin position="44"/>
        <end position="62"/>
    </location>
</feature>
<dbReference type="Pfam" id="PF02517">
    <property type="entry name" value="Rce1-like"/>
    <property type="match status" value="1"/>
</dbReference>
<dbReference type="PANTHER" id="PTHR36435">
    <property type="entry name" value="SLR1288 PROTEIN"/>
    <property type="match status" value="1"/>
</dbReference>
<feature type="transmembrane region" description="Helical" evidence="1">
    <location>
        <begin position="221"/>
        <end position="240"/>
    </location>
</feature>
<keyword evidence="3" id="KW-0378">Hydrolase</keyword>
<dbReference type="RefSeq" id="WP_021745745.1">
    <property type="nucleotide sequence ID" value="NZ_AP019835.1"/>
</dbReference>
<organism evidence="3 4">
    <name type="scientific">Leptotrichia wadei</name>
    <dbReference type="NCBI Taxonomy" id="157687"/>
    <lineage>
        <taxon>Bacteria</taxon>
        <taxon>Fusobacteriati</taxon>
        <taxon>Fusobacteriota</taxon>
        <taxon>Fusobacteriia</taxon>
        <taxon>Fusobacteriales</taxon>
        <taxon>Leptotrichiaceae</taxon>
        <taxon>Leptotrichia</taxon>
    </lineage>
</organism>
<keyword evidence="1" id="KW-0472">Membrane</keyword>
<feature type="transmembrane region" description="Helical" evidence="1">
    <location>
        <begin position="12"/>
        <end position="32"/>
    </location>
</feature>
<feature type="transmembrane region" description="Helical" evidence="1">
    <location>
        <begin position="197"/>
        <end position="215"/>
    </location>
</feature>